<name>A0A1Q2KUW7_9BACL</name>
<gene>
    <name evidence="2" type="ORF">B0X71_01455</name>
</gene>
<evidence type="ECO:0000313" key="2">
    <source>
        <dbReference type="EMBL" id="AQQ51914.1"/>
    </source>
</evidence>
<protein>
    <submittedName>
        <fullName evidence="2">General stress protein</fullName>
    </submittedName>
</protein>
<dbReference type="RefSeq" id="WP_077587787.1">
    <property type="nucleotide sequence ID" value="NZ_CP019640.1"/>
</dbReference>
<dbReference type="EMBL" id="CP019640">
    <property type="protein sequence ID" value="AQQ51914.1"/>
    <property type="molecule type" value="Genomic_DNA"/>
</dbReference>
<dbReference type="InterPro" id="IPR025889">
    <property type="entry name" value="GSP17M-like_dom"/>
</dbReference>
<organism evidence="2 3">
    <name type="scientific">Planococcus lenghuensis</name>
    <dbReference type="NCBI Taxonomy" id="2213202"/>
    <lineage>
        <taxon>Bacteria</taxon>
        <taxon>Bacillati</taxon>
        <taxon>Bacillota</taxon>
        <taxon>Bacilli</taxon>
        <taxon>Bacillales</taxon>
        <taxon>Caryophanaceae</taxon>
        <taxon>Planococcus</taxon>
    </lineage>
</organism>
<dbReference type="KEGG" id="pmar:B0X71_01455"/>
<dbReference type="OrthoDB" id="2353304at2"/>
<evidence type="ECO:0000313" key="3">
    <source>
        <dbReference type="Proteomes" id="UP000188184"/>
    </source>
</evidence>
<evidence type="ECO:0000259" key="1">
    <source>
        <dbReference type="Pfam" id="PF11181"/>
    </source>
</evidence>
<sequence length="106" mass="11754">MPTVLSVENAVHAKREIERLETEGFTRDNIYIFAHDKDREEDIGKALDTESVGVGEKGLFSSMKNVVSKRGDELRTELAATGLSKEEAAEYEEVLDTGKLVIVAKK</sequence>
<proteinExistence type="predicted"/>
<dbReference type="Proteomes" id="UP000188184">
    <property type="component" value="Chromosome"/>
</dbReference>
<keyword evidence="3" id="KW-1185">Reference proteome</keyword>
<dbReference type="AlphaFoldDB" id="A0A1Q2KUW7"/>
<feature type="domain" description="General stress protein 17M-like" evidence="1">
    <location>
        <begin position="3"/>
        <end position="98"/>
    </location>
</feature>
<reference evidence="2 3" key="1">
    <citation type="submission" date="2017-02" db="EMBL/GenBank/DDBJ databases">
        <title>The complete genomic sequence of a novel cold adapted crude oil-degrading bacterium Planococcus qaidamina Y42.</title>
        <authorList>
            <person name="Yang R."/>
        </authorList>
    </citation>
    <scope>NUCLEOTIDE SEQUENCE [LARGE SCALE GENOMIC DNA]</scope>
    <source>
        <strain evidence="2 3">Y42</strain>
    </source>
</reference>
<accession>A0A1Q2KUW7</accession>
<dbReference type="Pfam" id="PF11181">
    <property type="entry name" value="YflT"/>
    <property type="match status" value="1"/>
</dbReference>